<dbReference type="InParanoid" id="F4RN25"/>
<dbReference type="EMBL" id="GL883109">
    <property type="protein sequence ID" value="EGG06223.1"/>
    <property type="molecule type" value="Genomic_DNA"/>
</dbReference>
<gene>
    <name evidence="1" type="ORF">MELLADRAFT_63554</name>
</gene>
<name>F4RN25_MELLP</name>
<protein>
    <submittedName>
        <fullName evidence="1">Uncharacterized protein</fullName>
    </submittedName>
</protein>
<keyword evidence="2" id="KW-1185">Reference proteome</keyword>
<sequence>MLERVIGRLTGALRETKSYQISKGSNQPRLIVSFLQKPKIEVYSTISSSRLNWKQKMKTNSSSISLISFLISILVSSLLSLHCENDLHLLADMVYSELPKGPEHLHTGEGSGMSAVATQTSILQKGLHTTKVLGLERLREMANFTPEHISLVPTPTLQKGLHPTKVLGLERLRELKNLTPESVGARSWKVYYRVAPRASSAPGQIPEIKNLAQAVMELGKDFTSTIYTDDGIAEYIVPYMTLAYNTLQLDSLGMRERIWAVGVLACLKWSIPAQQSIMKSEVFKRTFPPFGFRGNLEVFLLKDQPLRKIVKQMWEGIEENPSDHAVIKEALQRSSLADSLMTQLPKNLELFKEFRWILKFFLNLKNPIEFRNADYFIEDIERRLGDFDFIDPWKKVAGFDEAKALIQLLLYMHERYIRSRETFLRLTKACNLGKSVLDFHIQVYFGYYPQRYSTRKIYKFMMAERGSNFEDLMPLLKVLAQEGLLIPMLSEMSLLP</sequence>
<evidence type="ECO:0000313" key="2">
    <source>
        <dbReference type="Proteomes" id="UP000001072"/>
    </source>
</evidence>
<accession>F4RN25</accession>
<evidence type="ECO:0000313" key="1">
    <source>
        <dbReference type="EMBL" id="EGG06223.1"/>
    </source>
</evidence>
<proteinExistence type="predicted"/>
<dbReference type="AlphaFoldDB" id="F4RN25"/>
<dbReference type="HOGENOM" id="CLU_549901_0_0_1"/>
<reference evidence="2" key="1">
    <citation type="journal article" date="2011" name="Proc. Natl. Acad. Sci. U.S.A.">
        <title>Obligate biotrophy features unraveled by the genomic analysis of rust fungi.</title>
        <authorList>
            <person name="Duplessis S."/>
            <person name="Cuomo C.A."/>
            <person name="Lin Y.-C."/>
            <person name="Aerts A."/>
            <person name="Tisserant E."/>
            <person name="Veneault-Fourrey C."/>
            <person name="Joly D.L."/>
            <person name="Hacquard S."/>
            <person name="Amselem J."/>
            <person name="Cantarel B.L."/>
            <person name="Chiu R."/>
            <person name="Coutinho P.M."/>
            <person name="Feau N."/>
            <person name="Field M."/>
            <person name="Frey P."/>
            <person name="Gelhaye E."/>
            <person name="Goldberg J."/>
            <person name="Grabherr M.G."/>
            <person name="Kodira C.D."/>
            <person name="Kohler A."/>
            <person name="Kuees U."/>
            <person name="Lindquist E.A."/>
            <person name="Lucas S.M."/>
            <person name="Mago R."/>
            <person name="Mauceli E."/>
            <person name="Morin E."/>
            <person name="Murat C."/>
            <person name="Pangilinan J.L."/>
            <person name="Park R."/>
            <person name="Pearson M."/>
            <person name="Quesneville H."/>
            <person name="Rouhier N."/>
            <person name="Sakthikumar S."/>
            <person name="Salamov A.A."/>
            <person name="Schmutz J."/>
            <person name="Selles B."/>
            <person name="Shapiro H."/>
            <person name="Tanguay P."/>
            <person name="Tuskan G.A."/>
            <person name="Henrissat B."/>
            <person name="Van de Peer Y."/>
            <person name="Rouze P."/>
            <person name="Ellis J.G."/>
            <person name="Dodds P.N."/>
            <person name="Schein J.E."/>
            <person name="Zhong S."/>
            <person name="Hamelin R.C."/>
            <person name="Grigoriev I.V."/>
            <person name="Szabo L.J."/>
            <person name="Martin F."/>
        </authorList>
    </citation>
    <scope>NUCLEOTIDE SEQUENCE [LARGE SCALE GENOMIC DNA]</scope>
    <source>
        <strain evidence="2">98AG31 / pathotype 3-4-7</strain>
    </source>
</reference>
<dbReference type="GeneID" id="18930104"/>
<dbReference type="RefSeq" id="XP_007410461.1">
    <property type="nucleotide sequence ID" value="XM_007410399.1"/>
</dbReference>
<dbReference type="Proteomes" id="UP000001072">
    <property type="component" value="Unassembled WGS sequence"/>
</dbReference>
<dbReference type="VEuPathDB" id="FungiDB:MELLADRAFT_63554"/>
<dbReference type="OrthoDB" id="10411359at2759"/>
<organism evidence="2">
    <name type="scientific">Melampsora larici-populina (strain 98AG31 / pathotype 3-4-7)</name>
    <name type="common">Poplar leaf rust fungus</name>
    <dbReference type="NCBI Taxonomy" id="747676"/>
    <lineage>
        <taxon>Eukaryota</taxon>
        <taxon>Fungi</taxon>
        <taxon>Dikarya</taxon>
        <taxon>Basidiomycota</taxon>
        <taxon>Pucciniomycotina</taxon>
        <taxon>Pucciniomycetes</taxon>
        <taxon>Pucciniales</taxon>
        <taxon>Melampsoraceae</taxon>
        <taxon>Melampsora</taxon>
    </lineage>
</organism>
<dbReference type="KEGG" id="mlr:MELLADRAFT_63554"/>